<sequence>MGEDVPPTSAPDPTRAIHDLSEVEIRDAEAKPREWIGRVLDARYRLSEPIGEGGFGFVFRAKHLILGRDVAVKILQSAAHADPVERARFDRESSMLAALSHPHIVGVTDFGVSEGVPYLVMELVEGRSLRAMLDQRELTAERALALVVQILKALAYAHEHGIVHRDLKPANVLVQRLGDDDHAKLLDFGFAKFFGALENKAGNELTAHGTAFGTAGYIAPEQLGSSTIDGRVDLYAASVLLFEMLAGRRPFQDPDTVHELRATLIEPPPSLVTLRPDLPLAPALDPILARGLAKDPAQRFESALEMMRALEPFLPAPRVSAAPAPSPPARRAPPMPSLPIIAAVIGAAALGLITIAGVIAGWAWSRSHDEPEPPPVATLPAPSFQIEHDTPLLGPPTGERPAPGDVWAPPLPPELAAIRTQLAAGETLRAPERRTLTRMIREQPWDARPHLLLAYSQRQERSLTAAIQSYERAYRASPASRGDEQMLTDLVVMAAHPTAGTRAAEAIATIYGSEAIPAVDRAIAVSIVDARAHGRLQALRDRLAAN</sequence>
<evidence type="ECO:0000259" key="8">
    <source>
        <dbReference type="PROSITE" id="PS50011"/>
    </source>
</evidence>
<dbReference type="GO" id="GO:0004674">
    <property type="term" value="F:protein serine/threonine kinase activity"/>
    <property type="evidence" value="ECO:0007669"/>
    <property type="project" value="TreeGrafter"/>
</dbReference>
<dbReference type="PROSITE" id="PS00107">
    <property type="entry name" value="PROTEIN_KINASE_ATP"/>
    <property type="match status" value="1"/>
</dbReference>
<dbReference type="Gene3D" id="1.10.510.10">
    <property type="entry name" value="Transferase(Phosphotransferase) domain 1"/>
    <property type="match status" value="1"/>
</dbReference>
<dbReference type="RefSeq" id="WP_053230567.1">
    <property type="nucleotide sequence ID" value="NZ_CP011125.1"/>
</dbReference>
<dbReference type="Pfam" id="PF00069">
    <property type="entry name" value="Pkinase"/>
    <property type="match status" value="1"/>
</dbReference>
<dbReference type="STRING" id="927083.DB32_000239"/>
<reference evidence="9 10" key="1">
    <citation type="submission" date="2015-03" db="EMBL/GenBank/DDBJ databases">
        <title>Genome assembly of Sandaracinus amylolyticus DSM 53668.</title>
        <authorList>
            <person name="Sharma G."/>
            <person name="Subramanian S."/>
        </authorList>
    </citation>
    <scope>NUCLEOTIDE SEQUENCE [LARGE SCALE GENOMIC DNA]</scope>
    <source>
        <strain evidence="9 10">DSM 53668</strain>
    </source>
</reference>
<feature type="binding site" evidence="5">
    <location>
        <position position="73"/>
    </location>
    <ligand>
        <name>ATP</name>
        <dbReference type="ChEBI" id="CHEBI:30616"/>
    </ligand>
</feature>
<keyword evidence="10" id="KW-1185">Reference proteome</keyword>
<feature type="domain" description="Protein kinase" evidence="8">
    <location>
        <begin position="44"/>
        <end position="314"/>
    </location>
</feature>
<keyword evidence="3 9" id="KW-0418">Kinase</keyword>
<keyword evidence="2 5" id="KW-0547">Nucleotide-binding</keyword>
<dbReference type="Gene3D" id="3.30.200.20">
    <property type="entry name" value="Phosphorylase Kinase, domain 1"/>
    <property type="match status" value="1"/>
</dbReference>
<organism evidence="9 10">
    <name type="scientific">Sandaracinus amylolyticus</name>
    <dbReference type="NCBI Taxonomy" id="927083"/>
    <lineage>
        <taxon>Bacteria</taxon>
        <taxon>Pseudomonadati</taxon>
        <taxon>Myxococcota</taxon>
        <taxon>Polyangia</taxon>
        <taxon>Polyangiales</taxon>
        <taxon>Sandaracinaceae</taxon>
        <taxon>Sandaracinus</taxon>
    </lineage>
</organism>
<dbReference type="EMBL" id="CP011125">
    <property type="protein sequence ID" value="AKF03090.1"/>
    <property type="molecule type" value="Genomic_DNA"/>
</dbReference>
<evidence type="ECO:0000256" key="3">
    <source>
        <dbReference type="ARBA" id="ARBA00022777"/>
    </source>
</evidence>
<feature type="region of interest" description="Disordered" evidence="6">
    <location>
        <begin position="367"/>
        <end position="411"/>
    </location>
</feature>
<dbReference type="InterPro" id="IPR017441">
    <property type="entry name" value="Protein_kinase_ATP_BS"/>
</dbReference>
<dbReference type="KEGG" id="samy:DB32_000239"/>
<evidence type="ECO:0000256" key="1">
    <source>
        <dbReference type="ARBA" id="ARBA00022679"/>
    </source>
</evidence>
<name>A0A0F6VZ21_9BACT</name>
<evidence type="ECO:0000313" key="10">
    <source>
        <dbReference type="Proteomes" id="UP000034883"/>
    </source>
</evidence>
<dbReference type="InterPro" id="IPR008271">
    <property type="entry name" value="Ser/Thr_kinase_AS"/>
</dbReference>
<keyword evidence="7" id="KW-1133">Transmembrane helix</keyword>
<evidence type="ECO:0000313" key="9">
    <source>
        <dbReference type="EMBL" id="AKF03090.1"/>
    </source>
</evidence>
<dbReference type="Proteomes" id="UP000034883">
    <property type="component" value="Chromosome"/>
</dbReference>
<protein>
    <submittedName>
        <fullName evidence="9">Serine/threonine-protein kinase PknB</fullName>
    </submittedName>
</protein>
<evidence type="ECO:0000256" key="5">
    <source>
        <dbReference type="PROSITE-ProRule" id="PRU10141"/>
    </source>
</evidence>
<dbReference type="AlphaFoldDB" id="A0A0F6VZ21"/>
<evidence type="ECO:0000256" key="2">
    <source>
        <dbReference type="ARBA" id="ARBA00022741"/>
    </source>
</evidence>
<dbReference type="OrthoDB" id="9801841at2"/>
<evidence type="ECO:0000256" key="7">
    <source>
        <dbReference type="SAM" id="Phobius"/>
    </source>
</evidence>
<dbReference type="PROSITE" id="PS00108">
    <property type="entry name" value="PROTEIN_KINASE_ST"/>
    <property type="match status" value="1"/>
</dbReference>
<evidence type="ECO:0000256" key="6">
    <source>
        <dbReference type="SAM" id="MobiDB-lite"/>
    </source>
</evidence>
<proteinExistence type="predicted"/>
<accession>A0A0F6VZ21</accession>
<keyword evidence="1" id="KW-0808">Transferase</keyword>
<keyword evidence="4 5" id="KW-0067">ATP-binding</keyword>
<dbReference type="InterPro" id="IPR011009">
    <property type="entry name" value="Kinase-like_dom_sf"/>
</dbReference>
<dbReference type="PROSITE" id="PS50011">
    <property type="entry name" value="PROTEIN_KINASE_DOM"/>
    <property type="match status" value="1"/>
</dbReference>
<dbReference type="PANTHER" id="PTHR43289">
    <property type="entry name" value="MITOGEN-ACTIVATED PROTEIN KINASE KINASE KINASE 20-RELATED"/>
    <property type="match status" value="1"/>
</dbReference>
<dbReference type="InterPro" id="IPR000719">
    <property type="entry name" value="Prot_kinase_dom"/>
</dbReference>
<feature type="transmembrane region" description="Helical" evidence="7">
    <location>
        <begin position="340"/>
        <end position="364"/>
    </location>
</feature>
<gene>
    <name evidence="9" type="ORF">DB32_000239</name>
</gene>
<evidence type="ECO:0000256" key="4">
    <source>
        <dbReference type="ARBA" id="ARBA00022840"/>
    </source>
</evidence>
<keyword evidence="7" id="KW-0472">Membrane</keyword>
<dbReference type="GO" id="GO:0005524">
    <property type="term" value="F:ATP binding"/>
    <property type="evidence" value="ECO:0007669"/>
    <property type="project" value="UniProtKB-UniRule"/>
</dbReference>
<keyword evidence="7" id="KW-0812">Transmembrane</keyword>
<dbReference type="SMART" id="SM00220">
    <property type="entry name" value="S_TKc"/>
    <property type="match status" value="1"/>
</dbReference>
<dbReference type="SUPFAM" id="SSF56112">
    <property type="entry name" value="Protein kinase-like (PK-like)"/>
    <property type="match status" value="1"/>
</dbReference>
<dbReference type="PANTHER" id="PTHR43289:SF34">
    <property type="entry name" value="SERINE_THREONINE-PROTEIN KINASE YBDM-RELATED"/>
    <property type="match status" value="1"/>
</dbReference>
<dbReference type="CDD" id="cd14014">
    <property type="entry name" value="STKc_PknB_like"/>
    <property type="match status" value="1"/>
</dbReference>